<keyword evidence="10" id="KW-1185">Reference proteome</keyword>
<evidence type="ECO:0000256" key="2">
    <source>
        <dbReference type="ARBA" id="ARBA00022617"/>
    </source>
</evidence>
<comment type="caution">
    <text evidence="9">The sequence shown here is derived from an EMBL/GenBank/DDBJ whole genome shotgun (WGS) entry which is preliminary data.</text>
</comment>
<dbReference type="Proteomes" id="UP000631034">
    <property type="component" value="Unassembled WGS sequence"/>
</dbReference>
<evidence type="ECO:0000256" key="3">
    <source>
        <dbReference type="ARBA" id="ARBA00022723"/>
    </source>
</evidence>
<name>A0A8J6YVN2_9PROT</name>
<dbReference type="InterPro" id="IPR036136">
    <property type="entry name" value="Nit/Sulf_reduc_fer-like_dom_sf"/>
</dbReference>
<sequence length="564" mass="61442">MFYRLPETLTDELDALKAATAQAASGEMEESTLDRLRVAWGSYEQRGHGVRMVRVRTPAGAVTPAQLRGMADIAERYGAPCLHVTTRQEFQIHDLRAEDVIAVMEDLKGLELATRGGGGGTVRNVLVSPDAGFARDEVFDPSPHAFALTSRMIADPTSWQLPRKFKISFANGPRDGAYALLNDVGFVATMRDGARGFQVFVAGGAGNKPEIAHVLHDFIAESDVWLVSEAIKRVFSKYGDRENRARARLRFLWSALGEETFRQYYEAEYAGLLQESPAPFVPGPVVPVPDSDPFAGAAEPDEAERLWRSRYVESQRQAGRYSVVVPVPMGNLPNATARRLADFLAPIGDDTVRATFGQNLRLRHIPENRLGALFALLQEEGLPSDRPRLSGEAIACTGAETCKLGICRSKGLLSAILEALEASSLDLDRLGDFHLNVSGCPNACGQHLMADLGFSGGARRQDGVAFPAYTLFAGARAGVGHTRLARSFGRVPARAVPDFVVALLGLWLTRDEAPTEAFGDWVLGEGADEVADLVERYDVAPPFAEDPLFYHDWSADEPFSLKKG</sequence>
<evidence type="ECO:0000256" key="6">
    <source>
        <dbReference type="ARBA" id="ARBA00023014"/>
    </source>
</evidence>
<dbReference type="PANTHER" id="PTHR32439">
    <property type="entry name" value="FERREDOXIN--NITRITE REDUCTASE, CHLOROPLASTIC"/>
    <property type="match status" value="1"/>
</dbReference>
<dbReference type="RefSeq" id="WP_192534272.1">
    <property type="nucleotide sequence ID" value="NZ_JACZHT010000004.1"/>
</dbReference>
<feature type="domain" description="Nitrite/Sulfite reductase ferredoxin-like" evidence="8">
    <location>
        <begin position="315"/>
        <end position="379"/>
    </location>
</feature>
<dbReference type="GO" id="GO:0016491">
    <property type="term" value="F:oxidoreductase activity"/>
    <property type="evidence" value="ECO:0007669"/>
    <property type="project" value="UniProtKB-KW"/>
</dbReference>
<dbReference type="PROSITE" id="PS00365">
    <property type="entry name" value="NIR_SIR"/>
    <property type="match status" value="1"/>
</dbReference>
<dbReference type="Gene3D" id="3.90.480.10">
    <property type="entry name" value="Sulfite Reductase Hemoprotein,Domain 2"/>
    <property type="match status" value="1"/>
</dbReference>
<evidence type="ECO:0000313" key="9">
    <source>
        <dbReference type="EMBL" id="MBE1237259.1"/>
    </source>
</evidence>
<feature type="domain" description="Nitrite/sulphite reductase 4Fe-4S" evidence="7">
    <location>
        <begin position="395"/>
        <end position="537"/>
    </location>
</feature>
<keyword evidence="2" id="KW-0349">Heme</keyword>
<dbReference type="InterPro" id="IPR051329">
    <property type="entry name" value="NIR_SIR_4Fe-4S"/>
</dbReference>
<dbReference type="PRINTS" id="PR00397">
    <property type="entry name" value="SIROHAEM"/>
</dbReference>
<keyword evidence="5" id="KW-0408">Iron</keyword>
<feature type="domain" description="Nitrite/sulphite reductase 4Fe-4S" evidence="7">
    <location>
        <begin position="119"/>
        <end position="268"/>
    </location>
</feature>
<evidence type="ECO:0000256" key="4">
    <source>
        <dbReference type="ARBA" id="ARBA00023002"/>
    </source>
</evidence>
<dbReference type="GO" id="GO:0020037">
    <property type="term" value="F:heme binding"/>
    <property type="evidence" value="ECO:0007669"/>
    <property type="project" value="InterPro"/>
</dbReference>
<dbReference type="InterPro" id="IPR006067">
    <property type="entry name" value="NO2/SO3_Rdtase_4Fe4S_dom"/>
</dbReference>
<dbReference type="SUPFAM" id="SSF55124">
    <property type="entry name" value="Nitrite/Sulfite reductase N-terminal domain-like"/>
    <property type="match status" value="2"/>
</dbReference>
<evidence type="ECO:0000256" key="1">
    <source>
        <dbReference type="ARBA" id="ARBA00022485"/>
    </source>
</evidence>
<keyword evidence="3" id="KW-0479">Metal-binding</keyword>
<dbReference type="InterPro" id="IPR045854">
    <property type="entry name" value="NO2/SO3_Rdtase_4Fe4S_sf"/>
</dbReference>
<keyword evidence="1" id="KW-0004">4Fe-4S</keyword>
<evidence type="ECO:0000259" key="8">
    <source>
        <dbReference type="Pfam" id="PF03460"/>
    </source>
</evidence>
<reference evidence="9" key="1">
    <citation type="submission" date="2020-10" db="EMBL/GenBank/DDBJ databases">
        <title>Genome sequence of the unusual species of purple photosynthetic bacteria, Phaeovibrio sulfidiphilus DSM 23193, type strain.</title>
        <authorList>
            <person name="Kyndt J.A."/>
            <person name="Meyer T.E."/>
        </authorList>
    </citation>
    <scope>NUCLEOTIDE SEQUENCE</scope>
    <source>
        <strain evidence="9">DSM 23193</strain>
    </source>
</reference>
<dbReference type="Pfam" id="PF01077">
    <property type="entry name" value="NIR_SIR"/>
    <property type="match status" value="2"/>
</dbReference>
<evidence type="ECO:0000259" key="7">
    <source>
        <dbReference type="Pfam" id="PF01077"/>
    </source>
</evidence>
<keyword evidence="6" id="KW-0411">Iron-sulfur</keyword>
<dbReference type="EMBL" id="JACZHT010000004">
    <property type="protein sequence ID" value="MBE1237259.1"/>
    <property type="molecule type" value="Genomic_DNA"/>
</dbReference>
<evidence type="ECO:0000256" key="5">
    <source>
        <dbReference type="ARBA" id="ARBA00023004"/>
    </source>
</evidence>
<organism evidence="9 10">
    <name type="scientific">Phaeovibrio sulfidiphilus</name>
    <dbReference type="NCBI Taxonomy" id="1220600"/>
    <lineage>
        <taxon>Bacteria</taxon>
        <taxon>Pseudomonadati</taxon>
        <taxon>Pseudomonadota</taxon>
        <taxon>Alphaproteobacteria</taxon>
        <taxon>Rhodospirillales</taxon>
        <taxon>Rhodospirillaceae</taxon>
        <taxon>Phaeovibrio</taxon>
    </lineage>
</organism>
<dbReference type="GO" id="GO:0051539">
    <property type="term" value="F:4 iron, 4 sulfur cluster binding"/>
    <property type="evidence" value="ECO:0007669"/>
    <property type="project" value="UniProtKB-KW"/>
</dbReference>
<dbReference type="AlphaFoldDB" id="A0A8J6YVN2"/>
<dbReference type="SUPFAM" id="SSF56014">
    <property type="entry name" value="Nitrite and sulphite reductase 4Fe-4S domain-like"/>
    <property type="match status" value="2"/>
</dbReference>
<dbReference type="Pfam" id="PF03460">
    <property type="entry name" value="NIR_SIR_ferr"/>
    <property type="match status" value="2"/>
</dbReference>
<feature type="domain" description="Nitrite/Sulfite reductase ferredoxin-like" evidence="8">
    <location>
        <begin position="44"/>
        <end position="108"/>
    </location>
</feature>
<dbReference type="PANTHER" id="PTHR32439:SF9">
    <property type="entry name" value="BLR3264 PROTEIN"/>
    <property type="match status" value="1"/>
</dbReference>
<evidence type="ECO:0000313" key="10">
    <source>
        <dbReference type="Proteomes" id="UP000631034"/>
    </source>
</evidence>
<dbReference type="InterPro" id="IPR006066">
    <property type="entry name" value="NO2/SO3_Rdtase_FeS/sirohaem_BS"/>
</dbReference>
<dbReference type="InterPro" id="IPR005117">
    <property type="entry name" value="NiRdtase/SiRdtase_haem-b_fer"/>
</dbReference>
<dbReference type="Gene3D" id="3.30.413.10">
    <property type="entry name" value="Sulfite Reductase Hemoprotein, domain 1"/>
    <property type="match status" value="2"/>
</dbReference>
<protein>
    <submittedName>
        <fullName evidence="9">Nitrite/sulfite reductase</fullName>
    </submittedName>
</protein>
<dbReference type="GO" id="GO:0046872">
    <property type="term" value="F:metal ion binding"/>
    <property type="evidence" value="ECO:0007669"/>
    <property type="project" value="UniProtKB-KW"/>
</dbReference>
<gene>
    <name evidence="9" type="ORF">IHV25_06320</name>
</gene>
<keyword evidence="4" id="KW-0560">Oxidoreductase</keyword>
<proteinExistence type="predicted"/>
<accession>A0A8J6YVN2</accession>